<keyword evidence="1" id="KW-0472">Membrane</keyword>
<dbReference type="InterPro" id="IPR013783">
    <property type="entry name" value="Ig-like_fold"/>
</dbReference>
<dbReference type="Gene3D" id="1.10.10.10">
    <property type="entry name" value="Winged helix-like DNA-binding domain superfamily/Winged helix DNA-binding domain"/>
    <property type="match status" value="1"/>
</dbReference>
<dbReference type="EMBL" id="AEPE02000003">
    <property type="protein sequence ID" value="EFZ37351.1"/>
    <property type="molecule type" value="Genomic_DNA"/>
</dbReference>
<dbReference type="eggNOG" id="COG2197">
    <property type="taxonomic scope" value="Bacteria"/>
</dbReference>
<accession>E7RNQ8</accession>
<dbReference type="GO" id="GO:0006355">
    <property type="term" value="P:regulation of DNA-templated transcription"/>
    <property type="evidence" value="ECO:0007669"/>
    <property type="project" value="InterPro"/>
</dbReference>
<keyword evidence="1" id="KW-0812">Transmembrane</keyword>
<dbReference type="eggNOG" id="COG3292">
    <property type="taxonomic scope" value="Bacteria"/>
</dbReference>
<name>E7RNQ8_9BACT</name>
<feature type="transmembrane region" description="Helical" evidence="1">
    <location>
        <begin position="730"/>
        <end position="752"/>
    </location>
</feature>
<dbReference type="HOGENOM" id="CLU_013623_0_0_10"/>
<dbReference type="InterPro" id="IPR016032">
    <property type="entry name" value="Sig_transdc_resp-reg_C-effctor"/>
</dbReference>
<dbReference type="Gene3D" id="2.60.40.10">
    <property type="entry name" value="Immunoglobulins"/>
    <property type="match status" value="1"/>
</dbReference>
<reference evidence="2" key="1">
    <citation type="submission" date="2011-01" db="EMBL/GenBank/DDBJ databases">
        <authorList>
            <person name="Muzny D."/>
            <person name="Qin X."/>
            <person name="Buhay C."/>
            <person name="Dugan-Rocha S."/>
            <person name="Ding Y."/>
            <person name="Chen G."/>
            <person name="Hawes A."/>
            <person name="Holder M."/>
            <person name="Jhangiani S."/>
            <person name="Johnson A."/>
            <person name="Khan Z."/>
            <person name="Li Z."/>
            <person name="Liu W."/>
            <person name="Liu X."/>
            <person name="Perez L."/>
            <person name="Shen H."/>
            <person name="Wang Q."/>
            <person name="Watt J."/>
            <person name="Xi L."/>
            <person name="Xin Y."/>
            <person name="Zhou J."/>
            <person name="Deng J."/>
            <person name="Jiang H."/>
            <person name="Liu Y."/>
            <person name="Qu J."/>
            <person name="Song X.-Z."/>
            <person name="Zhang L."/>
            <person name="Villasana D."/>
            <person name="Johnson A."/>
            <person name="Liu J."/>
            <person name="Liyanage D."/>
            <person name="Lorensuhewa L."/>
            <person name="Robinson T."/>
            <person name="Song A."/>
            <person name="Song B.-B."/>
            <person name="Dinh H."/>
            <person name="Thornton R."/>
            <person name="Coyle M."/>
            <person name="Francisco L."/>
            <person name="Jackson L."/>
            <person name="Javaid M."/>
            <person name="Korchina V."/>
            <person name="Kovar C."/>
            <person name="Mata R."/>
            <person name="Mathew T."/>
            <person name="Ngo R."/>
            <person name="Nguyen L."/>
            <person name="Nguyen N."/>
            <person name="Okwuonu G."/>
            <person name="Ongeri F."/>
            <person name="Pham C."/>
            <person name="Simmons D."/>
            <person name="Wilczek-Boney K."/>
            <person name="Hale W."/>
            <person name="Jakkamsetti A."/>
            <person name="Pham P."/>
            <person name="Ruth R."/>
            <person name="San Lucas F."/>
            <person name="Warren J."/>
            <person name="Zhang J."/>
            <person name="Zhao Z."/>
            <person name="Zhou C."/>
            <person name="Zhu D."/>
            <person name="Lee S."/>
            <person name="Bess C."/>
            <person name="Blankenburg K."/>
            <person name="Forbes L."/>
            <person name="Fu Q."/>
            <person name="Gubbala S."/>
            <person name="Hirani K."/>
            <person name="Jayaseelan J.C."/>
            <person name="Lara F."/>
            <person name="Munidasa M."/>
            <person name="Palculict T."/>
            <person name="Patil S."/>
            <person name="Pu L.-L."/>
            <person name="Saada N."/>
            <person name="Tang L."/>
            <person name="Weissenberger G."/>
            <person name="Zhu Y."/>
            <person name="Hemphill L."/>
            <person name="Shang Y."/>
            <person name="Youmans B."/>
            <person name="Ayvaz T."/>
            <person name="Ross M."/>
            <person name="Santibanez J."/>
            <person name="Aqrawi P."/>
            <person name="Gross S."/>
            <person name="Joshi V."/>
            <person name="Fowler G."/>
            <person name="Nazareth L."/>
            <person name="Reid J."/>
            <person name="Worley K."/>
            <person name="Petrosino J."/>
            <person name="Highlander S."/>
            <person name="Gibbs R."/>
        </authorList>
    </citation>
    <scope>NUCLEOTIDE SEQUENCE [LARGE SCALE GENOMIC DNA]</scope>
    <source>
        <strain evidence="2">ATCC 33269</strain>
    </source>
</reference>
<dbReference type="InterPro" id="IPR036388">
    <property type="entry name" value="WH-like_DNA-bd_sf"/>
</dbReference>
<dbReference type="InterPro" id="IPR015943">
    <property type="entry name" value="WD40/YVTN_repeat-like_dom_sf"/>
</dbReference>
<dbReference type="AlphaFoldDB" id="E7RNQ8"/>
<dbReference type="RefSeq" id="WP_004368015.1">
    <property type="nucleotide sequence ID" value="NZ_GL833116.1"/>
</dbReference>
<dbReference type="Proteomes" id="UP000005580">
    <property type="component" value="Unassembled WGS sequence"/>
</dbReference>
<sequence length="938" mass="106507">MARTLCNIVFVMCALIGVQGRNFVPVITNFSSLDYRAGLQNWAIAQGRNGEMYIGNNEGVLTYDGYNWTKTPLPENTIARSLMTDGSRLYVGSYEEFGYFEHNELGNLHYTSLWKRIKGYKPHNDEIWNIVKTADGKICFQSFCSWFEYDGHTVRAHYNAHRLPLYFFDIGGRIYVQLINGGFCRLEGGHYREIVPRTSVGNDNVVSALRLQDGRILLCTEFCGLYVFDGKNTRKMAADDDMSLRRAQINRAVIAPNDSTIVIGTILDGIYGISLDGKTKWHYSTDNRLRNNTVLRLFCDRENNIWAALDAGIALIHSGSPYGLFTHSGSSLGMVYDFYRTKDHMYIATNQYTYLYDGSRMTPIAGTEGQNWHISAFGNQLIVGNNRGTKLIENLSATPVSGSSEASSTAIRRYLTGNGRDYLVEASYAELRIYRQKGGRWKFINGVKGFMAPIRQFEIDANGMIWAAQMNKGLYRIELNENMDRVVSVRYIASLGSAGGGSQIHVMRVLGQIVFGDGHKLYTTDYSNKIVPYEALDSVAEPDAISSTQVDNTQFWLSSPKGYTLIERHNGRFRKLLYVPAAFFGMECGDNMNNVRMFDGIAYFCMNGGVGCMNMGRLFEKSPVRTALRLVGVQYITADHVVHPMPVSGNPSSSGDVTLRLSYSNYNNEPLRFVFRLDGGGIRSETTSDLPQITYNSLSYGSYTFSAEAVDINGKTVGSVVYKFHYPRPLLLSIPAFIVYILLLGALVYAYVRWSTGRILRRRARIMEAEKMRQDLQMAEQRSLIEEQQKMLLEQQLQDKGREIASLAMEGIRHRRQVSDIKQELQGTGMRSNSNKDIVRMLLHITDNIDNDAYWDIYRENFDLIHKNFFRHLREQYPSLTATDLKFCALLRLNLSTKDIAHFTGLTIRGVEGARYRLRRKLQIKETQSLTEFLIDFK</sequence>
<gene>
    <name evidence="2" type="ORF">HMPREF0663_10809</name>
</gene>
<keyword evidence="3" id="KW-1185">Reference proteome</keyword>
<dbReference type="SUPFAM" id="SSF63829">
    <property type="entry name" value="Calcium-dependent phosphotriesterase"/>
    <property type="match status" value="1"/>
</dbReference>
<evidence type="ECO:0000256" key="1">
    <source>
        <dbReference type="SAM" id="Phobius"/>
    </source>
</evidence>
<dbReference type="Gene3D" id="2.130.10.10">
    <property type="entry name" value="YVTN repeat-like/Quinoprotein amine dehydrogenase"/>
    <property type="match status" value="1"/>
</dbReference>
<proteinExistence type="predicted"/>
<dbReference type="GO" id="GO:0003677">
    <property type="term" value="F:DNA binding"/>
    <property type="evidence" value="ECO:0007669"/>
    <property type="project" value="InterPro"/>
</dbReference>
<dbReference type="SUPFAM" id="SSF46894">
    <property type="entry name" value="C-terminal effector domain of the bipartite response regulators"/>
    <property type="match status" value="1"/>
</dbReference>
<organism evidence="2 3">
    <name type="scientific">Hoylesella oralis ATCC 33269</name>
    <dbReference type="NCBI Taxonomy" id="873533"/>
    <lineage>
        <taxon>Bacteria</taxon>
        <taxon>Pseudomonadati</taxon>
        <taxon>Bacteroidota</taxon>
        <taxon>Bacteroidia</taxon>
        <taxon>Bacteroidales</taxon>
        <taxon>Prevotellaceae</taxon>
        <taxon>Hoylesella</taxon>
    </lineage>
</organism>
<dbReference type="STRING" id="28134.SAMN05444288_2329"/>
<keyword evidence="1" id="KW-1133">Transmembrane helix</keyword>
<evidence type="ECO:0000313" key="3">
    <source>
        <dbReference type="Proteomes" id="UP000005580"/>
    </source>
</evidence>
<evidence type="ECO:0000313" key="2">
    <source>
        <dbReference type="EMBL" id="EFZ37351.1"/>
    </source>
</evidence>
<protein>
    <submittedName>
        <fullName evidence="2">Two component regulator propeller</fullName>
    </submittedName>
</protein>
<comment type="caution">
    <text evidence="2">The sequence shown here is derived from an EMBL/GenBank/DDBJ whole genome shotgun (WGS) entry which is preliminary data.</text>
</comment>